<proteinExistence type="predicted"/>
<feature type="region of interest" description="Disordered" evidence="1">
    <location>
        <begin position="1"/>
        <end position="50"/>
    </location>
</feature>
<organism evidence="2 3">
    <name type="scientific">Salix udensis</name>
    <dbReference type="NCBI Taxonomy" id="889485"/>
    <lineage>
        <taxon>Eukaryota</taxon>
        <taxon>Viridiplantae</taxon>
        <taxon>Streptophyta</taxon>
        <taxon>Embryophyta</taxon>
        <taxon>Tracheophyta</taxon>
        <taxon>Spermatophyta</taxon>
        <taxon>Magnoliopsida</taxon>
        <taxon>eudicotyledons</taxon>
        <taxon>Gunneridae</taxon>
        <taxon>Pentapetalae</taxon>
        <taxon>rosids</taxon>
        <taxon>fabids</taxon>
        <taxon>Malpighiales</taxon>
        <taxon>Salicaceae</taxon>
        <taxon>Saliceae</taxon>
        <taxon>Salix</taxon>
    </lineage>
</organism>
<evidence type="ECO:0000313" key="2">
    <source>
        <dbReference type="EMBL" id="KAJ6426790.1"/>
    </source>
</evidence>
<sequence length="108" mass="12154">MGNSATKGKVMGRPVQEDESMEVALRRRRPRHDRQPATTKSTPSANGNWFFPDSVSKDDDTLLEKGDILDAICFHLLLCNQVFLYYMVGIFQNHLEVITVGGRNLDAT</sequence>
<dbReference type="AlphaFoldDB" id="A0AAD6PF58"/>
<comment type="caution">
    <text evidence="2">The sequence shown here is derived from an EMBL/GenBank/DDBJ whole genome shotgun (WGS) entry which is preliminary data.</text>
</comment>
<dbReference type="EMBL" id="JAPFFJ010000005">
    <property type="protein sequence ID" value="KAJ6426790.1"/>
    <property type="molecule type" value="Genomic_DNA"/>
</dbReference>
<gene>
    <name evidence="2" type="ORF">OIU84_022391</name>
</gene>
<dbReference type="Proteomes" id="UP001162972">
    <property type="component" value="Chromosome 1"/>
</dbReference>
<evidence type="ECO:0000256" key="1">
    <source>
        <dbReference type="SAM" id="MobiDB-lite"/>
    </source>
</evidence>
<keyword evidence="3" id="KW-1185">Reference proteome</keyword>
<evidence type="ECO:0000313" key="3">
    <source>
        <dbReference type="Proteomes" id="UP001162972"/>
    </source>
</evidence>
<feature type="non-terminal residue" evidence="2">
    <location>
        <position position="1"/>
    </location>
</feature>
<name>A0AAD6PF58_9ROSI</name>
<feature type="compositionally biased region" description="Polar residues" evidence="1">
    <location>
        <begin position="36"/>
        <end position="47"/>
    </location>
</feature>
<accession>A0AAD6PF58</accession>
<reference evidence="2 3" key="1">
    <citation type="journal article" date="2023" name="Int. J. Mol. Sci.">
        <title>De Novo Assembly and Annotation of 11 Diverse Shrub Willow (Salix) Genomes Reveals Novel Gene Organization in Sex-Linked Regions.</title>
        <authorList>
            <person name="Hyden B."/>
            <person name="Feng K."/>
            <person name="Yates T.B."/>
            <person name="Jawdy S."/>
            <person name="Cereghino C."/>
            <person name="Smart L.B."/>
            <person name="Muchero W."/>
        </authorList>
    </citation>
    <scope>NUCLEOTIDE SEQUENCE [LARGE SCALE GENOMIC DNA]</scope>
    <source>
        <tissue evidence="2">Shoot tip</tissue>
    </source>
</reference>
<protein>
    <submittedName>
        <fullName evidence="2">Uncharacterized protein</fullName>
    </submittedName>
</protein>